<accession>A0A5A7SHG8</accession>
<proteinExistence type="predicted"/>
<dbReference type="Proteomes" id="UP000322244">
    <property type="component" value="Unassembled WGS sequence"/>
</dbReference>
<organism evidence="1 2">
    <name type="scientific">Antrihabitans cavernicola</name>
    <dbReference type="NCBI Taxonomy" id="2495913"/>
    <lineage>
        <taxon>Bacteria</taxon>
        <taxon>Bacillati</taxon>
        <taxon>Actinomycetota</taxon>
        <taxon>Actinomycetes</taxon>
        <taxon>Mycobacteriales</taxon>
        <taxon>Nocardiaceae</taxon>
        <taxon>Antrihabitans</taxon>
    </lineage>
</organism>
<dbReference type="EMBL" id="VLNY01000003">
    <property type="protein sequence ID" value="KAA0023641.1"/>
    <property type="molecule type" value="Genomic_DNA"/>
</dbReference>
<protein>
    <recommendedName>
        <fullName evidence="3">Amino acid transporter</fullName>
    </recommendedName>
</protein>
<sequence length="206" mass="23484">MAGRSVSTSEIDKRWDAWTPAEVAQRLSGVAASWYVAAGWALHLFSDSAAREHADTEIAIPAEGFNEIMDALPDFEWDVVGDGRIWPFPEQRAIHFQTWLREPATGIYRLDVFREPSIDEHWVCRRDATITLPYRELILHSSNGIPYVIPEVALLFKAKHLRPKDAADFYNVLPAMDQARRSRLHSWLSKVHPGHPWIEILASCNS</sequence>
<dbReference type="OrthoDB" id="4539099at2"/>
<dbReference type="AlphaFoldDB" id="A0A5A7SHG8"/>
<name>A0A5A7SHG8_9NOCA</name>
<evidence type="ECO:0008006" key="3">
    <source>
        <dbReference type="Google" id="ProtNLM"/>
    </source>
</evidence>
<gene>
    <name evidence="1" type="ORF">FOY51_09695</name>
</gene>
<evidence type="ECO:0000313" key="1">
    <source>
        <dbReference type="EMBL" id="KAA0023641.1"/>
    </source>
</evidence>
<keyword evidence="2" id="KW-1185">Reference proteome</keyword>
<dbReference type="Gene3D" id="3.30.460.40">
    <property type="match status" value="1"/>
</dbReference>
<comment type="caution">
    <text evidence="1">The sequence shown here is derived from an EMBL/GenBank/DDBJ whole genome shotgun (WGS) entry which is preliminary data.</text>
</comment>
<reference evidence="1 2" key="1">
    <citation type="submission" date="2019-07" db="EMBL/GenBank/DDBJ databases">
        <title>Rhodococcus cavernicolus sp. nov., isolated from a cave.</title>
        <authorList>
            <person name="Lee S.D."/>
        </authorList>
    </citation>
    <scope>NUCLEOTIDE SEQUENCE [LARGE SCALE GENOMIC DNA]</scope>
    <source>
        <strain evidence="1 2">C1-24</strain>
    </source>
</reference>
<evidence type="ECO:0000313" key="2">
    <source>
        <dbReference type="Proteomes" id="UP000322244"/>
    </source>
</evidence>